<organism evidence="2 3">
    <name type="scientific">Chloroflexus islandicus</name>
    <dbReference type="NCBI Taxonomy" id="1707952"/>
    <lineage>
        <taxon>Bacteria</taxon>
        <taxon>Bacillati</taxon>
        <taxon>Chloroflexota</taxon>
        <taxon>Chloroflexia</taxon>
        <taxon>Chloroflexales</taxon>
        <taxon>Chloroflexineae</taxon>
        <taxon>Chloroflexaceae</taxon>
        <taxon>Chloroflexus</taxon>
    </lineage>
</organism>
<accession>A0A178M8S4</accession>
<sequence length="64" mass="7253">MQGLARTIKVIYIIYTVVHLVIALTLPNAILPFVIPLLWVVVYTAFGGFYWRYLALLRSAMTAP</sequence>
<keyword evidence="1" id="KW-0812">Transmembrane</keyword>
<evidence type="ECO:0008006" key="4">
    <source>
        <dbReference type="Google" id="ProtNLM"/>
    </source>
</evidence>
<dbReference type="Proteomes" id="UP000078287">
    <property type="component" value="Unassembled WGS sequence"/>
</dbReference>
<keyword evidence="3" id="KW-1185">Reference proteome</keyword>
<name>A0A178M8S4_9CHLR</name>
<dbReference type="EMBL" id="LWQS01000069">
    <property type="protein sequence ID" value="OAN44294.1"/>
    <property type="molecule type" value="Genomic_DNA"/>
</dbReference>
<reference evidence="2 3" key="1">
    <citation type="submission" date="2016-04" db="EMBL/GenBank/DDBJ databases">
        <title>Chloroflexus islandicus sp. nov., a thermophilic filamentous anoxygenic phototrophic bacterium from geyser Strokkur (Iceland).</title>
        <authorList>
            <person name="Gaisin V.A."/>
            <person name="Kalashnikov A.M."/>
            <person name="Sukhacheva M.V."/>
            <person name="Grouzdev D.S."/>
            <person name="Ivanov T.M."/>
            <person name="Kuznetsov B."/>
            <person name="Gorlenko V.M."/>
        </authorList>
    </citation>
    <scope>NUCLEOTIDE SEQUENCE [LARGE SCALE GENOMIC DNA]</scope>
    <source>
        <strain evidence="3">isl-2</strain>
    </source>
</reference>
<comment type="caution">
    <text evidence="2">The sequence shown here is derived from an EMBL/GenBank/DDBJ whole genome shotgun (WGS) entry which is preliminary data.</text>
</comment>
<gene>
    <name evidence="2" type="ORF">A6A03_17235</name>
</gene>
<evidence type="ECO:0000256" key="1">
    <source>
        <dbReference type="SAM" id="Phobius"/>
    </source>
</evidence>
<evidence type="ECO:0000313" key="2">
    <source>
        <dbReference type="EMBL" id="OAN44294.1"/>
    </source>
</evidence>
<dbReference type="AlphaFoldDB" id="A0A178M8S4"/>
<protein>
    <recommendedName>
        <fullName evidence="4">2TM domain-containing protein</fullName>
    </recommendedName>
</protein>
<keyword evidence="1" id="KW-1133">Transmembrane helix</keyword>
<keyword evidence="1" id="KW-0472">Membrane</keyword>
<feature type="transmembrane region" description="Helical" evidence="1">
    <location>
        <begin position="12"/>
        <end position="31"/>
    </location>
</feature>
<evidence type="ECO:0000313" key="3">
    <source>
        <dbReference type="Proteomes" id="UP000078287"/>
    </source>
</evidence>
<proteinExistence type="predicted"/>
<feature type="transmembrane region" description="Helical" evidence="1">
    <location>
        <begin position="37"/>
        <end position="55"/>
    </location>
</feature>